<dbReference type="SUPFAM" id="SSF110997">
    <property type="entry name" value="Sporulation related repeat"/>
    <property type="match status" value="1"/>
</dbReference>
<evidence type="ECO:0000256" key="1">
    <source>
        <dbReference type="SAM" id="MobiDB-lite"/>
    </source>
</evidence>
<dbReference type="OrthoDB" id="119559at2"/>
<dbReference type="Pfam" id="PF05036">
    <property type="entry name" value="SPOR"/>
    <property type="match status" value="1"/>
</dbReference>
<dbReference type="AlphaFoldDB" id="A0A239L668"/>
<organism evidence="4 5">
    <name type="scientific">Granulicella rosea</name>
    <dbReference type="NCBI Taxonomy" id="474952"/>
    <lineage>
        <taxon>Bacteria</taxon>
        <taxon>Pseudomonadati</taxon>
        <taxon>Acidobacteriota</taxon>
        <taxon>Terriglobia</taxon>
        <taxon>Terriglobales</taxon>
        <taxon>Acidobacteriaceae</taxon>
        <taxon>Granulicella</taxon>
    </lineage>
</organism>
<feature type="transmembrane region" description="Helical" evidence="2">
    <location>
        <begin position="41"/>
        <end position="65"/>
    </location>
</feature>
<feature type="region of interest" description="Disordered" evidence="1">
    <location>
        <begin position="74"/>
        <end position="102"/>
    </location>
</feature>
<feature type="domain" description="SPOR" evidence="3">
    <location>
        <begin position="171"/>
        <end position="245"/>
    </location>
</feature>
<evidence type="ECO:0000313" key="5">
    <source>
        <dbReference type="Proteomes" id="UP000198356"/>
    </source>
</evidence>
<dbReference type="Gene3D" id="3.30.70.1070">
    <property type="entry name" value="Sporulation related repeat"/>
    <property type="match status" value="1"/>
</dbReference>
<dbReference type="InterPro" id="IPR036680">
    <property type="entry name" value="SPOR-like_sf"/>
</dbReference>
<feature type="compositionally biased region" description="Low complexity" evidence="1">
    <location>
        <begin position="146"/>
        <end position="160"/>
    </location>
</feature>
<evidence type="ECO:0000313" key="4">
    <source>
        <dbReference type="EMBL" id="SNT25034.1"/>
    </source>
</evidence>
<feature type="compositionally biased region" description="Low complexity" evidence="1">
    <location>
        <begin position="1"/>
        <end position="16"/>
    </location>
</feature>
<evidence type="ECO:0000256" key="2">
    <source>
        <dbReference type="SAM" id="Phobius"/>
    </source>
</evidence>
<reference evidence="4 5" key="1">
    <citation type="submission" date="2017-06" db="EMBL/GenBank/DDBJ databases">
        <authorList>
            <person name="Kim H.J."/>
            <person name="Triplett B.A."/>
        </authorList>
    </citation>
    <scope>NUCLEOTIDE SEQUENCE [LARGE SCALE GENOMIC DNA]</scope>
    <source>
        <strain evidence="4 5">DSM 18704</strain>
    </source>
</reference>
<keyword evidence="2" id="KW-1133">Transmembrane helix</keyword>
<dbReference type="EMBL" id="FZOU01000006">
    <property type="protein sequence ID" value="SNT25034.1"/>
    <property type="molecule type" value="Genomic_DNA"/>
</dbReference>
<feature type="compositionally biased region" description="Polar residues" evidence="1">
    <location>
        <begin position="74"/>
        <end position="86"/>
    </location>
</feature>
<dbReference type="InterPro" id="IPR007730">
    <property type="entry name" value="SPOR-like_dom"/>
</dbReference>
<accession>A0A239L668</accession>
<proteinExistence type="predicted"/>
<feature type="region of interest" description="Disordered" evidence="1">
    <location>
        <begin position="124"/>
        <end position="160"/>
    </location>
</feature>
<dbReference type="GO" id="GO:0042834">
    <property type="term" value="F:peptidoglycan binding"/>
    <property type="evidence" value="ECO:0007669"/>
    <property type="project" value="InterPro"/>
</dbReference>
<keyword evidence="5" id="KW-1185">Reference proteome</keyword>
<keyword evidence="2" id="KW-0472">Membrane</keyword>
<keyword evidence="2" id="KW-0812">Transmembrane</keyword>
<dbReference type="PROSITE" id="PS51724">
    <property type="entry name" value="SPOR"/>
    <property type="match status" value="1"/>
</dbReference>
<evidence type="ECO:0000259" key="3">
    <source>
        <dbReference type="PROSITE" id="PS51724"/>
    </source>
</evidence>
<gene>
    <name evidence="4" type="ORF">SAMN05421770_10685</name>
</gene>
<sequence>MPSLTGATQPATTTQGNKPVNSLLDSDDELHETKDHGDREISLGTTMLLGIFFGLALICAIFFGFGYSMGRKSVQGTSGVASNTSGGNFGSFKPAPGRSNLDPLGADKSGPAVTVPYTPPPAYKPAPVAAAEEPRSEEPAAPAPAPITRATPTATAAPTPVAAPAPTPVAVPGAVSAMVQIAAVTHQEDADYLVSALKRRGYSVAIHTSPQDKFLHVQVGPFSSKKDAEAMKAKLLSDGFNAIVK</sequence>
<name>A0A239L668_9BACT</name>
<protein>
    <submittedName>
        <fullName evidence="4">Sporulation related domain-containing protein</fullName>
    </submittedName>
</protein>
<dbReference type="Proteomes" id="UP000198356">
    <property type="component" value="Unassembled WGS sequence"/>
</dbReference>
<feature type="region of interest" description="Disordered" evidence="1">
    <location>
        <begin position="1"/>
        <end position="25"/>
    </location>
</feature>